<protein>
    <submittedName>
        <fullName evidence="3">LysM domain-containing protein</fullName>
    </submittedName>
</protein>
<sequence>MTKIHIISNHMARNMAKNMPKNIPLLKSALLKPIAYFLLSVLLFSPIGSAADKLEISRFPSLISTIRISSPLDFCGEPVPLDEPDVRERLEREMLMSMGRRYQVLLWIKRAGRYFPHIEKVLEQNGMPDDLKYIAVAESALLPHIGSAKHAIGFWQFMKPTGKSYGLRIDRAIDERRNIFASTRAATEYLKDLHEKFGSWTLAAAAYNMGPRGLQNRISAQKTRNYYHLYIPLETQRYIFRILSIKQILSDPEKYGFYLTKKDLYRAPSFDRVRVEVSDHLPVQLIAQASSTYYKKIKDFNPEIRGDSLPKGSHSILVPKGTGSQFHALLAPLAAKYESTRTTSEQRYTVKKGDTLSGIAKKFGVRVSDLKRWNKKLKRKTYLHPGDTLIIHKKRPAKENSPASSPFDRVEVEGVLPLQLVAQASSSALWEIKDLNPEIRGDSLPEGSHSILVPKGRGEGFHDRLAPLVANQAAGNHAPSERYIVKQGDTLLAIAKKFGVQVSDLWQWNKGLEDETHLHPGDELVIHQGESAKKTPPARGSFDWVRVEVTEYLPLELIAQASSSAVREIKDLNPGIRKEGLFQGSHSIKVPKGTGSRFHAHLAPLVANYRPTQIPERAPPPEPSETHQRYIVRKGDTLSSIAKKLGVSISSLEQWNKGLDQQTRLYPGDRLILREEQ</sequence>
<dbReference type="Gene3D" id="3.10.350.10">
    <property type="entry name" value="LysM domain"/>
    <property type="match status" value="3"/>
</dbReference>
<dbReference type="EMBL" id="CAADEZ010000400">
    <property type="protein sequence ID" value="VFJ66076.1"/>
    <property type="molecule type" value="Genomic_DNA"/>
</dbReference>
<dbReference type="InterPro" id="IPR036779">
    <property type="entry name" value="LysM_dom_sf"/>
</dbReference>
<dbReference type="CDD" id="cd16894">
    <property type="entry name" value="MltD-like"/>
    <property type="match status" value="1"/>
</dbReference>
<dbReference type="PANTHER" id="PTHR33734:SF22">
    <property type="entry name" value="MEMBRANE-BOUND LYTIC MUREIN TRANSGLYCOSYLASE D"/>
    <property type="match status" value="1"/>
</dbReference>
<accession>A0A450TFT2</accession>
<dbReference type="SUPFAM" id="SSF53955">
    <property type="entry name" value="Lysozyme-like"/>
    <property type="match status" value="1"/>
</dbReference>
<evidence type="ECO:0000313" key="2">
    <source>
        <dbReference type="EMBL" id="VFJ66006.1"/>
    </source>
</evidence>
<dbReference type="GO" id="GO:0008932">
    <property type="term" value="F:lytic endotransglycosylase activity"/>
    <property type="evidence" value="ECO:0007669"/>
    <property type="project" value="TreeGrafter"/>
</dbReference>
<dbReference type="Pfam" id="PF01476">
    <property type="entry name" value="LysM"/>
    <property type="match status" value="3"/>
</dbReference>
<dbReference type="InterPro" id="IPR018392">
    <property type="entry name" value="LysM"/>
</dbReference>
<dbReference type="InterPro" id="IPR023346">
    <property type="entry name" value="Lysozyme-like_dom_sf"/>
</dbReference>
<gene>
    <name evidence="3" type="ORF">BECKFM1743A_GA0114220_104003</name>
    <name evidence="4" type="ORF">BECKFM1743B_GA0114221_104013</name>
    <name evidence="2" type="ORF">BECKFM1743C_GA0114222_104093</name>
</gene>
<dbReference type="SMART" id="SM00257">
    <property type="entry name" value="LysM"/>
    <property type="match status" value="3"/>
</dbReference>
<dbReference type="Pfam" id="PF01464">
    <property type="entry name" value="SLT"/>
    <property type="match status" value="1"/>
</dbReference>
<dbReference type="CDD" id="cd00118">
    <property type="entry name" value="LysM"/>
    <property type="match status" value="3"/>
</dbReference>
<feature type="domain" description="LysM" evidence="1">
    <location>
        <begin position="346"/>
        <end position="391"/>
    </location>
</feature>
<proteinExistence type="predicted"/>
<evidence type="ECO:0000313" key="3">
    <source>
        <dbReference type="EMBL" id="VFJ66076.1"/>
    </source>
</evidence>
<dbReference type="EMBL" id="CAADFA010000409">
    <property type="protein sequence ID" value="VFJ66006.1"/>
    <property type="molecule type" value="Genomic_DNA"/>
</dbReference>
<dbReference type="PROSITE" id="PS51782">
    <property type="entry name" value="LYSM"/>
    <property type="match status" value="3"/>
</dbReference>
<dbReference type="InterPro" id="IPR008258">
    <property type="entry name" value="Transglycosylase_SLT_dom_1"/>
</dbReference>
<dbReference type="Gene3D" id="1.10.530.10">
    <property type="match status" value="1"/>
</dbReference>
<feature type="domain" description="LysM" evidence="1">
    <location>
        <begin position="628"/>
        <end position="673"/>
    </location>
</feature>
<evidence type="ECO:0000313" key="4">
    <source>
        <dbReference type="EMBL" id="VFK16064.1"/>
    </source>
</evidence>
<name>A0A450TFT2_9GAMM</name>
<dbReference type="SUPFAM" id="SSF54106">
    <property type="entry name" value="LysM domain"/>
    <property type="match status" value="3"/>
</dbReference>
<dbReference type="AlphaFoldDB" id="A0A450TFT2"/>
<reference evidence="3" key="1">
    <citation type="submission" date="2019-02" db="EMBL/GenBank/DDBJ databases">
        <authorList>
            <person name="Gruber-Vodicka R. H."/>
            <person name="Seah K. B. B."/>
        </authorList>
    </citation>
    <scope>NUCLEOTIDE SEQUENCE</scope>
    <source>
        <strain evidence="3">BECK_BZ163</strain>
        <strain evidence="4">BECK_BZ164</strain>
        <strain evidence="2">BECK_BZ165</strain>
    </source>
</reference>
<dbReference type="EMBL" id="CAADFL010000401">
    <property type="protein sequence ID" value="VFK16064.1"/>
    <property type="molecule type" value="Genomic_DNA"/>
</dbReference>
<evidence type="ECO:0000259" key="1">
    <source>
        <dbReference type="PROSITE" id="PS51782"/>
    </source>
</evidence>
<feature type="domain" description="LysM" evidence="1">
    <location>
        <begin position="481"/>
        <end position="526"/>
    </location>
</feature>
<organism evidence="3">
    <name type="scientific">Candidatus Kentrum sp. FM</name>
    <dbReference type="NCBI Taxonomy" id="2126340"/>
    <lineage>
        <taxon>Bacteria</taxon>
        <taxon>Pseudomonadati</taxon>
        <taxon>Pseudomonadota</taxon>
        <taxon>Gammaproteobacteria</taxon>
        <taxon>Candidatus Kentrum</taxon>
    </lineage>
</organism>
<dbReference type="PANTHER" id="PTHR33734">
    <property type="entry name" value="LYSM DOMAIN-CONTAINING GPI-ANCHORED PROTEIN 2"/>
    <property type="match status" value="1"/>
</dbReference>